<dbReference type="KEGG" id="eiv:EIN_274150"/>
<evidence type="ECO:0000256" key="1">
    <source>
        <dbReference type="ARBA" id="ARBA00004308"/>
    </source>
</evidence>
<dbReference type="AlphaFoldDB" id="A0A0A1U4N7"/>
<dbReference type="OrthoDB" id="266334at2759"/>
<evidence type="ECO:0000256" key="2">
    <source>
        <dbReference type="ARBA" id="ARBA00022692"/>
    </source>
</evidence>
<dbReference type="Proteomes" id="UP000014680">
    <property type="component" value="Unassembled WGS sequence"/>
</dbReference>
<feature type="transmembrane region" description="Helical" evidence="6">
    <location>
        <begin position="261"/>
        <end position="282"/>
    </location>
</feature>
<feature type="domain" description="SUN" evidence="8">
    <location>
        <begin position="25"/>
        <end position="195"/>
    </location>
</feature>
<evidence type="ECO:0000256" key="7">
    <source>
        <dbReference type="SAM" id="SignalP"/>
    </source>
</evidence>
<feature type="region of interest" description="Disordered" evidence="5">
    <location>
        <begin position="337"/>
        <end position="371"/>
    </location>
</feature>
<feature type="signal peptide" evidence="7">
    <location>
        <begin position="1"/>
        <end position="24"/>
    </location>
</feature>
<name>A0A0A1U4N7_ENTIV</name>
<keyword evidence="4 6" id="KW-0472">Membrane</keyword>
<dbReference type="PROSITE" id="PS51469">
    <property type="entry name" value="SUN"/>
    <property type="match status" value="1"/>
</dbReference>
<reference evidence="9 10" key="1">
    <citation type="submission" date="2012-10" db="EMBL/GenBank/DDBJ databases">
        <authorList>
            <person name="Zafar N."/>
            <person name="Inman J."/>
            <person name="Hall N."/>
            <person name="Lorenzi H."/>
            <person name="Caler E."/>
        </authorList>
    </citation>
    <scope>NUCLEOTIDE SEQUENCE [LARGE SCALE GENOMIC DNA]</scope>
    <source>
        <strain evidence="9 10">IP1</strain>
    </source>
</reference>
<dbReference type="RefSeq" id="XP_004254619.1">
    <property type="nucleotide sequence ID" value="XM_004254571.1"/>
</dbReference>
<dbReference type="GO" id="GO:0034975">
    <property type="term" value="P:protein folding in endoplasmic reticulum"/>
    <property type="evidence" value="ECO:0007669"/>
    <property type="project" value="TreeGrafter"/>
</dbReference>
<dbReference type="EMBL" id="KB206783">
    <property type="protein sequence ID" value="ELP87848.1"/>
    <property type="molecule type" value="Genomic_DNA"/>
</dbReference>
<accession>A0A0A1U4N7</accession>
<feature type="chain" id="PRO_5001980199" description="SUN domain-containing protein" evidence="7">
    <location>
        <begin position="25"/>
        <end position="371"/>
    </location>
</feature>
<dbReference type="Pfam" id="PF07738">
    <property type="entry name" value="Sad1_UNC"/>
    <property type="match status" value="1"/>
</dbReference>
<keyword evidence="3 6" id="KW-1133">Transmembrane helix</keyword>
<sequence>MIGRGNVLVGILSIVFLILGSLYSQSDVIYTQLFEDILKEKNKMPLPIPMEPQQIKRLNNYAGSDCGAKVLTTNEGSIGANNLLNTNRDSYYLSPCKNHVHFVIELCQAIQIKQFGVANYELFSNQFENVSLSCSVNGTQWIPLGNFTFVNQKILHLVTIPTPKWCRYVLFVENSWYGKEFYCSINQFVAYGVSSLDELVVTIVQPEEVKTVVATSLAENMTKFAESQILEIQRLNKEIVRLRNSFYDLEHLSNGKIQTTFYGLLILSIVLFLVLAYWLFMLSKQCYITELKAKQPSFQLLNPRPTFSPPLQQMAAHKKADAMSNTLGNILAGAIKSTSGSAPSSMSASLSSSPSRSPPLGKSLTPPPRTN</sequence>
<evidence type="ECO:0000256" key="3">
    <source>
        <dbReference type="ARBA" id="ARBA00022989"/>
    </source>
</evidence>
<dbReference type="InterPro" id="IPR045120">
    <property type="entry name" value="Suco/Slp1-like"/>
</dbReference>
<proteinExistence type="predicted"/>
<dbReference type="GO" id="GO:0012505">
    <property type="term" value="C:endomembrane system"/>
    <property type="evidence" value="ECO:0007669"/>
    <property type="project" value="UniProtKB-SubCell"/>
</dbReference>
<evidence type="ECO:0000256" key="5">
    <source>
        <dbReference type="SAM" id="MobiDB-lite"/>
    </source>
</evidence>
<keyword evidence="7" id="KW-0732">Signal</keyword>
<comment type="subcellular location">
    <subcellularLocation>
        <location evidence="1">Endomembrane system</location>
    </subcellularLocation>
</comment>
<evidence type="ECO:0000259" key="8">
    <source>
        <dbReference type="PROSITE" id="PS51469"/>
    </source>
</evidence>
<dbReference type="GeneID" id="14886914"/>
<dbReference type="InterPro" id="IPR008979">
    <property type="entry name" value="Galactose-bd-like_sf"/>
</dbReference>
<keyword evidence="2 6" id="KW-0812">Transmembrane</keyword>
<evidence type="ECO:0000256" key="4">
    <source>
        <dbReference type="ARBA" id="ARBA00023136"/>
    </source>
</evidence>
<dbReference type="SUPFAM" id="SSF49785">
    <property type="entry name" value="Galactose-binding domain-like"/>
    <property type="match status" value="1"/>
</dbReference>
<feature type="compositionally biased region" description="Low complexity" evidence="5">
    <location>
        <begin position="337"/>
        <end position="363"/>
    </location>
</feature>
<dbReference type="Gene3D" id="2.60.120.260">
    <property type="entry name" value="Galactose-binding domain-like"/>
    <property type="match status" value="1"/>
</dbReference>
<dbReference type="PANTHER" id="PTHR12953:SF0">
    <property type="entry name" value="SUN DOMAIN-CONTAINING OSSIFICATION FACTOR"/>
    <property type="match status" value="1"/>
</dbReference>
<gene>
    <name evidence="9" type="ORF">EIN_274150</name>
</gene>
<protein>
    <recommendedName>
        <fullName evidence="8">SUN domain-containing protein</fullName>
    </recommendedName>
</protein>
<organism evidence="9 10">
    <name type="scientific">Entamoeba invadens IP1</name>
    <dbReference type="NCBI Taxonomy" id="370355"/>
    <lineage>
        <taxon>Eukaryota</taxon>
        <taxon>Amoebozoa</taxon>
        <taxon>Evosea</taxon>
        <taxon>Archamoebae</taxon>
        <taxon>Mastigamoebida</taxon>
        <taxon>Entamoebidae</taxon>
        <taxon>Entamoeba</taxon>
    </lineage>
</organism>
<dbReference type="GO" id="GO:0005737">
    <property type="term" value="C:cytoplasm"/>
    <property type="evidence" value="ECO:0007669"/>
    <property type="project" value="TreeGrafter"/>
</dbReference>
<evidence type="ECO:0000313" key="9">
    <source>
        <dbReference type="EMBL" id="ELP87848.1"/>
    </source>
</evidence>
<dbReference type="InterPro" id="IPR012919">
    <property type="entry name" value="SUN_dom"/>
</dbReference>
<evidence type="ECO:0000256" key="6">
    <source>
        <dbReference type="SAM" id="Phobius"/>
    </source>
</evidence>
<dbReference type="GO" id="GO:0016020">
    <property type="term" value="C:membrane"/>
    <property type="evidence" value="ECO:0007669"/>
    <property type="project" value="InterPro"/>
</dbReference>
<dbReference type="PANTHER" id="PTHR12953">
    <property type="entry name" value="MEMBRANE PROTEIN CH1 RELATED"/>
    <property type="match status" value="1"/>
</dbReference>
<evidence type="ECO:0000313" key="10">
    <source>
        <dbReference type="Proteomes" id="UP000014680"/>
    </source>
</evidence>
<keyword evidence="10" id="KW-1185">Reference proteome</keyword>
<dbReference type="VEuPathDB" id="AmoebaDB:EIN_274150"/>